<dbReference type="PROSITE" id="PS51387">
    <property type="entry name" value="FAD_PCMH"/>
    <property type="match status" value="1"/>
</dbReference>
<dbReference type="PANTHER" id="PTHR42973:SF39">
    <property type="entry name" value="FAD-BINDING PCMH-TYPE DOMAIN-CONTAINING PROTEIN"/>
    <property type="match status" value="1"/>
</dbReference>
<evidence type="ECO:0000259" key="7">
    <source>
        <dbReference type="PROSITE" id="PS51387"/>
    </source>
</evidence>
<dbReference type="InterPro" id="IPR012951">
    <property type="entry name" value="BBE"/>
</dbReference>
<organism evidence="8 9">
    <name type="scientific">Pseudomassariella vexata</name>
    <dbReference type="NCBI Taxonomy" id="1141098"/>
    <lineage>
        <taxon>Eukaryota</taxon>
        <taxon>Fungi</taxon>
        <taxon>Dikarya</taxon>
        <taxon>Ascomycota</taxon>
        <taxon>Pezizomycotina</taxon>
        <taxon>Sordariomycetes</taxon>
        <taxon>Xylariomycetidae</taxon>
        <taxon>Amphisphaeriales</taxon>
        <taxon>Pseudomassariaceae</taxon>
        <taxon>Pseudomassariella</taxon>
    </lineage>
</organism>
<proteinExistence type="inferred from homology"/>
<accession>A0A1Y2EK82</accession>
<dbReference type="Pfam" id="PF08031">
    <property type="entry name" value="BBE"/>
    <property type="match status" value="1"/>
</dbReference>
<evidence type="ECO:0000256" key="2">
    <source>
        <dbReference type="ARBA" id="ARBA00005466"/>
    </source>
</evidence>
<dbReference type="InterPro" id="IPR036318">
    <property type="entry name" value="FAD-bd_PCMH-like_sf"/>
</dbReference>
<dbReference type="GO" id="GO:0071949">
    <property type="term" value="F:FAD binding"/>
    <property type="evidence" value="ECO:0007669"/>
    <property type="project" value="InterPro"/>
</dbReference>
<evidence type="ECO:0000256" key="6">
    <source>
        <dbReference type="SAM" id="SignalP"/>
    </source>
</evidence>
<evidence type="ECO:0000256" key="1">
    <source>
        <dbReference type="ARBA" id="ARBA00001974"/>
    </source>
</evidence>
<dbReference type="EMBL" id="MCFJ01000001">
    <property type="protein sequence ID" value="ORY71963.1"/>
    <property type="molecule type" value="Genomic_DNA"/>
</dbReference>
<keyword evidence="3" id="KW-0285">Flavoprotein</keyword>
<comment type="similarity">
    <text evidence="2">Belongs to the oxygen-dependent FAD-linked oxidoreductase family.</text>
</comment>
<keyword evidence="4" id="KW-0274">FAD</keyword>
<dbReference type="Pfam" id="PF01565">
    <property type="entry name" value="FAD_binding_4"/>
    <property type="match status" value="1"/>
</dbReference>
<dbReference type="InParanoid" id="A0A1Y2EK82"/>
<name>A0A1Y2EK82_9PEZI</name>
<protein>
    <submittedName>
        <fullName evidence="8">Putative FAD-dependent isoamyl alcohol oxidase</fullName>
    </submittedName>
</protein>
<keyword evidence="5" id="KW-0560">Oxidoreductase</keyword>
<feature type="domain" description="FAD-binding PCMH-type" evidence="7">
    <location>
        <begin position="131"/>
        <end position="310"/>
    </location>
</feature>
<dbReference type="InterPro" id="IPR016169">
    <property type="entry name" value="FAD-bd_PCMH_sub2"/>
</dbReference>
<evidence type="ECO:0000313" key="9">
    <source>
        <dbReference type="Proteomes" id="UP000193689"/>
    </source>
</evidence>
<dbReference type="InterPro" id="IPR006094">
    <property type="entry name" value="Oxid_FAD_bind_N"/>
</dbReference>
<dbReference type="InterPro" id="IPR016166">
    <property type="entry name" value="FAD-bd_PCMH"/>
</dbReference>
<gene>
    <name evidence="8" type="ORF">BCR38DRAFT_404986</name>
</gene>
<dbReference type="GeneID" id="63774126"/>
<evidence type="ECO:0000313" key="8">
    <source>
        <dbReference type="EMBL" id="ORY71963.1"/>
    </source>
</evidence>
<comment type="cofactor">
    <cofactor evidence="1">
        <name>FAD</name>
        <dbReference type="ChEBI" id="CHEBI:57692"/>
    </cofactor>
</comment>
<evidence type="ECO:0000256" key="4">
    <source>
        <dbReference type="ARBA" id="ARBA00022827"/>
    </source>
</evidence>
<reference evidence="8 9" key="1">
    <citation type="submission" date="2016-07" db="EMBL/GenBank/DDBJ databases">
        <title>Pervasive Adenine N6-methylation of Active Genes in Fungi.</title>
        <authorList>
            <consortium name="DOE Joint Genome Institute"/>
            <person name="Mondo S.J."/>
            <person name="Dannebaum R.O."/>
            <person name="Kuo R.C."/>
            <person name="Labutti K."/>
            <person name="Haridas S."/>
            <person name="Kuo A."/>
            <person name="Salamov A."/>
            <person name="Ahrendt S.R."/>
            <person name="Lipzen A."/>
            <person name="Sullivan W."/>
            <person name="Andreopoulos W.B."/>
            <person name="Clum A."/>
            <person name="Lindquist E."/>
            <person name="Daum C."/>
            <person name="Ramamoorthy G.K."/>
            <person name="Gryganskyi A."/>
            <person name="Culley D."/>
            <person name="Magnuson J.K."/>
            <person name="James T.Y."/>
            <person name="O'Malley M.A."/>
            <person name="Stajich J.E."/>
            <person name="Spatafora J.W."/>
            <person name="Visel A."/>
            <person name="Grigoriev I.V."/>
        </authorList>
    </citation>
    <scope>NUCLEOTIDE SEQUENCE [LARGE SCALE GENOMIC DNA]</scope>
    <source>
        <strain evidence="8 9">CBS 129021</strain>
    </source>
</reference>
<dbReference type="Gene3D" id="3.30.465.10">
    <property type="match status" value="2"/>
</dbReference>
<feature type="chain" id="PRO_5012756561" evidence="6">
    <location>
        <begin position="31"/>
        <end position="587"/>
    </location>
</feature>
<dbReference type="OrthoDB" id="9983560at2759"/>
<dbReference type="RefSeq" id="XP_040721555.1">
    <property type="nucleotide sequence ID" value="XM_040857914.1"/>
</dbReference>
<dbReference type="PANTHER" id="PTHR42973">
    <property type="entry name" value="BINDING OXIDOREDUCTASE, PUTATIVE (AFU_ORTHOLOGUE AFUA_1G17690)-RELATED"/>
    <property type="match status" value="1"/>
</dbReference>
<evidence type="ECO:0000256" key="5">
    <source>
        <dbReference type="ARBA" id="ARBA00023002"/>
    </source>
</evidence>
<sequence>MLTLIQRPGQLGHLLSGLAVLFFVPAFAKADHVTPAACRYIPGDDGYPTQSEWAQLNNTVGGRLIATIPQASVCHTAPSSSDYNETACEALQAGWDMAQTFLEVKPAEIINAYYQNQSCDPFTPVSRPCVLGNLVSHSINVSSAEDVIAGLEFARQKNVRLAIKTTGHDYMGKSTGLGGLALWMYNLKTADVIDQYESAWYSGPAIKLGSGMIVGESYEVAAAAGYRLVGGECGSVGITGGYSQGGGHSILNTAYGMAADNVLEWEVVTATGEHLIATPANNTDLYWALCGGGGGTYGVVLSMKARLYPEGPVAGGTLGFNLADAENDDTFWEAVTIWHQYLPSFIKENNTLQWVIENSSFNVQSINLPDQPASAVKSLVSPYLSELDRLNITYLLTASVSATYLDHFAKYYGPLPYGPEPPSTVLNSRLVPRAVFANETARAKFVDAVRSTVSDGKFLYGCSGMDVSNSSHPDNAVLPAWRDTVAICIPNGFWNYTAPLAENIALKERLVTVHVPAIEAATPGSGVYLNEMDPLYQGDWKANMYAGNYDRLLSIKHQYDPDYLFYGRFAVGGDEFTIDGSGRLCRA</sequence>
<keyword evidence="9" id="KW-1185">Reference proteome</keyword>
<feature type="signal peptide" evidence="6">
    <location>
        <begin position="1"/>
        <end position="30"/>
    </location>
</feature>
<dbReference type="InterPro" id="IPR050416">
    <property type="entry name" value="FAD-linked_Oxidoreductase"/>
</dbReference>
<dbReference type="AlphaFoldDB" id="A0A1Y2EK82"/>
<dbReference type="SUPFAM" id="SSF56176">
    <property type="entry name" value="FAD-binding/transporter-associated domain-like"/>
    <property type="match status" value="1"/>
</dbReference>
<dbReference type="GO" id="GO:0016491">
    <property type="term" value="F:oxidoreductase activity"/>
    <property type="evidence" value="ECO:0007669"/>
    <property type="project" value="UniProtKB-KW"/>
</dbReference>
<dbReference type="Proteomes" id="UP000193689">
    <property type="component" value="Unassembled WGS sequence"/>
</dbReference>
<evidence type="ECO:0000256" key="3">
    <source>
        <dbReference type="ARBA" id="ARBA00022630"/>
    </source>
</evidence>
<comment type="caution">
    <text evidence="8">The sequence shown here is derived from an EMBL/GenBank/DDBJ whole genome shotgun (WGS) entry which is preliminary data.</text>
</comment>
<keyword evidence="6" id="KW-0732">Signal</keyword>
<dbReference type="STRING" id="1141098.A0A1Y2EK82"/>